<dbReference type="Pfam" id="PF00069">
    <property type="entry name" value="Pkinase"/>
    <property type="match status" value="1"/>
</dbReference>
<keyword evidence="2" id="KW-0723">Serine/threonine-protein kinase</keyword>
<evidence type="ECO:0000256" key="6">
    <source>
        <dbReference type="ARBA" id="ARBA00022840"/>
    </source>
</evidence>
<name>A0A9W8DPU5_9FUNG</name>
<dbReference type="GO" id="GO:0005524">
    <property type="term" value="F:ATP binding"/>
    <property type="evidence" value="ECO:0007669"/>
    <property type="project" value="UniProtKB-UniRule"/>
</dbReference>
<feature type="compositionally biased region" description="Polar residues" evidence="8">
    <location>
        <begin position="665"/>
        <end position="681"/>
    </location>
</feature>
<keyword evidence="3" id="KW-0808">Transferase</keyword>
<keyword evidence="11" id="KW-1185">Reference proteome</keyword>
<dbReference type="EMBL" id="JANBPU010000024">
    <property type="protein sequence ID" value="KAJ1919595.1"/>
    <property type="molecule type" value="Genomic_DNA"/>
</dbReference>
<feature type="region of interest" description="Disordered" evidence="8">
    <location>
        <begin position="700"/>
        <end position="744"/>
    </location>
</feature>
<evidence type="ECO:0000256" key="2">
    <source>
        <dbReference type="ARBA" id="ARBA00022527"/>
    </source>
</evidence>
<dbReference type="InterPro" id="IPR008271">
    <property type="entry name" value="Ser/Thr_kinase_AS"/>
</dbReference>
<dbReference type="FunFam" id="3.30.200.20:FF:000042">
    <property type="entry name" value="Aurora kinase A"/>
    <property type="match status" value="1"/>
</dbReference>
<feature type="binding site" evidence="7">
    <location>
        <position position="110"/>
    </location>
    <ligand>
        <name>ATP</name>
        <dbReference type="ChEBI" id="CHEBI:30616"/>
    </ligand>
</feature>
<keyword evidence="6 7" id="KW-0067">ATP-binding</keyword>
<dbReference type="CDD" id="cd14003">
    <property type="entry name" value="STKc_AMPK-like"/>
    <property type="match status" value="1"/>
</dbReference>
<feature type="compositionally biased region" description="Polar residues" evidence="8">
    <location>
        <begin position="437"/>
        <end position="455"/>
    </location>
</feature>
<feature type="compositionally biased region" description="Polar residues" evidence="8">
    <location>
        <begin position="646"/>
        <end position="656"/>
    </location>
</feature>
<accession>A0A9W8DPU5</accession>
<dbReference type="AlphaFoldDB" id="A0A9W8DPU5"/>
<comment type="similarity">
    <text evidence="1">Belongs to the protein kinase superfamily. CAMK Ser/Thr protein kinase family. NIM1 subfamily.</text>
</comment>
<dbReference type="GO" id="GO:0005737">
    <property type="term" value="C:cytoplasm"/>
    <property type="evidence" value="ECO:0007669"/>
    <property type="project" value="TreeGrafter"/>
</dbReference>
<feature type="domain" description="Protein kinase" evidence="9">
    <location>
        <begin position="81"/>
        <end position="340"/>
    </location>
</feature>
<dbReference type="PANTHER" id="PTHR24346">
    <property type="entry name" value="MAP/MICROTUBULE AFFINITY-REGULATING KINASE"/>
    <property type="match status" value="1"/>
</dbReference>
<keyword evidence="4 7" id="KW-0547">Nucleotide-binding</keyword>
<dbReference type="Proteomes" id="UP001150538">
    <property type="component" value="Unassembled WGS sequence"/>
</dbReference>
<dbReference type="PROSITE" id="PS00107">
    <property type="entry name" value="PROTEIN_KINASE_ATP"/>
    <property type="match status" value="1"/>
</dbReference>
<dbReference type="GO" id="GO:0035556">
    <property type="term" value="P:intracellular signal transduction"/>
    <property type="evidence" value="ECO:0007669"/>
    <property type="project" value="TreeGrafter"/>
</dbReference>
<evidence type="ECO:0000256" key="5">
    <source>
        <dbReference type="ARBA" id="ARBA00022777"/>
    </source>
</evidence>
<feature type="compositionally biased region" description="Polar residues" evidence="8">
    <location>
        <begin position="702"/>
        <end position="713"/>
    </location>
</feature>
<dbReference type="InterPro" id="IPR000719">
    <property type="entry name" value="Prot_kinase_dom"/>
</dbReference>
<evidence type="ECO:0000313" key="11">
    <source>
        <dbReference type="Proteomes" id="UP001150538"/>
    </source>
</evidence>
<reference evidence="10" key="1">
    <citation type="submission" date="2022-07" db="EMBL/GenBank/DDBJ databases">
        <title>Phylogenomic reconstructions and comparative analyses of Kickxellomycotina fungi.</title>
        <authorList>
            <person name="Reynolds N.K."/>
            <person name="Stajich J.E."/>
            <person name="Barry K."/>
            <person name="Grigoriev I.V."/>
            <person name="Crous P."/>
            <person name="Smith M.E."/>
        </authorList>
    </citation>
    <scope>NUCLEOTIDE SEQUENCE</scope>
    <source>
        <strain evidence="10">NBRC 100468</strain>
    </source>
</reference>
<evidence type="ECO:0000259" key="9">
    <source>
        <dbReference type="PROSITE" id="PS50011"/>
    </source>
</evidence>
<comment type="caution">
    <text evidence="10">The sequence shown here is derived from an EMBL/GenBank/DDBJ whole genome shotgun (WGS) entry which is preliminary data.</text>
</comment>
<feature type="region of interest" description="Disordered" evidence="8">
    <location>
        <begin position="403"/>
        <end position="478"/>
    </location>
</feature>
<dbReference type="InterPro" id="IPR017441">
    <property type="entry name" value="Protein_kinase_ATP_BS"/>
</dbReference>
<feature type="region of interest" description="Disordered" evidence="8">
    <location>
        <begin position="1"/>
        <end position="74"/>
    </location>
</feature>
<protein>
    <recommendedName>
        <fullName evidence="9">Protein kinase domain-containing protein</fullName>
    </recommendedName>
</protein>
<evidence type="ECO:0000256" key="1">
    <source>
        <dbReference type="ARBA" id="ARBA00010791"/>
    </source>
</evidence>
<dbReference type="GO" id="GO:0004674">
    <property type="term" value="F:protein serine/threonine kinase activity"/>
    <property type="evidence" value="ECO:0007669"/>
    <property type="project" value="UniProtKB-KW"/>
</dbReference>
<dbReference type="PANTHER" id="PTHR24346:SF82">
    <property type="entry name" value="KP78A-RELATED"/>
    <property type="match status" value="1"/>
</dbReference>
<sequence>MVATQFSPTFASPLQRPSTARPDFNSSHRKSAEHHKAHRDVPPASNGRTDVEKKARHSQPGGAHDAHFRGEKKKEQRIGDFIIKRTLGKGSFSKVCLSEHRKSKQLFALKFIKPKSSQNAANADKNDKHDIRVEREIKLLSLLYHPNIVRLYDVVHTTKFTMIVMEHNSGGELLQHIRKKGRLSEKDARRFFRQIVSAMDYCHQNCIIHRDLKLENVMLDANENVKIIDFGFCNKFYWDRQLNTFCGSPFYAAPEMVKGIKYTGPEVDIWSMGVILFFMLCGRTPFEGENLNEIYRKISLGEFVLPRTLSAGASSLIRGMLTVAQASRFKMEDVRTHPWITEDGEGPVNSFLPSRPSVILNPSEHALEKMDLYGFNVDEVKKALAASNEKPNPKTTVYHLVNESHRRKERKSHHKNKQQQRQQRMSSIPAGSGGTNGVTPPSSGQNNGSVISPSQAPDEVPVRSSYASPTKPSPADIIRMNHGESRKSSVVSILNQQSLPNSDGSPYTPPAMNQSGTPSQFFGSRKSLFAKEYVEDADVQIWDKSHSNMGEAGHGHHRYSASRLMNRLRKSLPFLKSKTSLVTPVESNAAPQSQYNGARPVRLPKPMPRPANNIPPSKPAHVKRPCRASMPVSMPVSKFTTPANYTQIKTPTNSTPRPLPATPQRKGSQNSLNSQYTYQTPLPQPHQKSAVAIPHVTMPLTRPSTAQPSFSNSSHKHGYSPMAYHQIPPHSAHSTPPRPLPSEAENRRRTDIGIQHSSYSGQTAVSPAASAAAAYPLPAKPDAPRKPNNLSINGVFRASTTICKPLPEIYTALEDAFGVENIAYTQVNPTLYLCEDRQDSVLQAVSTSPPSRGIHRFEVQIKNTDSGTYKIKFKPHNNNFIALRKIASRIIRAIEI</sequence>
<dbReference type="FunFam" id="1.10.510.10:FF:000571">
    <property type="entry name" value="Maternal embryonic leucine zipper kinase"/>
    <property type="match status" value="1"/>
</dbReference>
<dbReference type="Gene3D" id="1.10.510.10">
    <property type="entry name" value="Transferase(Phosphotransferase) domain 1"/>
    <property type="match status" value="1"/>
</dbReference>
<feature type="compositionally biased region" description="Basic residues" evidence="8">
    <location>
        <begin position="27"/>
        <end position="38"/>
    </location>
</feature>
<proteinExistence type="inferred from homology"/>
<evidence type="ECO:0000256" key="3">
    <source>
        <dbReference type="ARBA" id="ARBA00022679"/>
    </source>
</evidence>
<keyword evidence="5" id="KW-0418">Kinase</keyword>
<feature type="region of interest" description="Disordered" evidence="8">
    <location>
        <begin position="646"/>
        <end position="683"/>
    </location>
</feature>
<feature type="compositionally biased region" description="Basic residues" evidence="8">
    <location>
        <begin position="405"/>
        <end position="418"/>
    </location>
</feature>
<evidence type="ECO:0000256" key="4">
    <source>
        <dbReference type="ARBA" id="ARBA00022741"/>
    </source>
</evidence>
<gene>
    <name evidence="10" type="ORF">H4219_001843</name>
</gene>
<dbReference type="OrthoDB" id="193931at2759"/>
<dbReference type="SUPFAM" id="SSF56112">
    <property type="entry name" value="Protein kinase-like (PK-like)"/>
    <property type="match status" value="1"/>
</dbReference>
<dbReference type="SMART" id="SM00220">
    <property type="entry name" value="S_TKc"/>
    <property type="match status" value="1"/>
</dbReference>
<feature type="compositionally biased region" description="Polar residues" evidence="8">
    <location>
        <begin position="1"/>
        <end position="18"/>
    </location>
</feature>
<evidence type="ECO:0000256" key="8">
    <source>
        <dbReference type="SAM" id="MobiDB-lite"/>
    </source>
</evidence>
<dbReference type="PROSITE" id="PS00108">
    <property type="entry name" value="PROTEIN_KINASE_ST"/>
    <property type="match status" value="1"/>
</dbReference>
<organism evidence="10 11">
    <name type="scientific">Mycoemilia scoparia</name>
    <dbReference type="NCBI Taxonomy" id="417184"/>
    <lineage>
        <taxon>Eukaryota</taxon>
        <taxon>Fungi</taxon>
        <taxon>Fungi incertae sedis</taxon>
        <taxon>Zoopagomycota</taxon>
        <taxon>Kickxellomycotina</taxon>
        <taxon>Kickxellomycetes</taxon>
        <taxon>Kickxellales</taxon>
        <taxon>Kickxellaceae</taxon>
        <taxon>Mycoemilia</taxon>
    </lineage>
</organism>
<dbReference type="PROSITE" id="PS50011">
    <property type="entry name" value="PROTEIN_KINASE_DOM"/>
    <property type="match status" value="1"/>
</dbReference>
<feature type="compositionally biased region" description="Basic and acidic residues" evidence="8">
    <location>
        <begin position="64"/>
        <end position="74"/>
    </location>
</feature>
<dbReference type="InterPro" id="IPR011009">
    <property type="entry name" value="Kinase-like_dom_sf"/>
</dbReference>
<evidence type="ECO:0000256" key="7">
    <source>
        <dbReference type="PROSITE-ProRule" id="PRU10141"/>
    </source>
</evidence>
<evidence type="ECO:0000313" key="10">
    <source>
        <dbReference type="EMBL" id="KAJ1919595.1"/>
    </source>
</evidence>